<organism evidence="9 10">
    <name type="scientific">Caldalkalibacillus horti</name>
    <dbReference type="NCBI Taxonomy" id="77523"/>
    <lineage>
        <taxon>Bacteria</taxon>
        <taxon>Bacillati</taxon>
        <taxon>Bacillota</taxon>
        <taxon>Bacilli</taxon>
        <taxon>Bacillales</taxon>
        <taxon>Bacillaceae</taxon>
        <taxon>Caldalkalibacillus</taxon>
    </lineage>
</organism>
<accession>A0ABT9VV53</accession>
<dbReference type="PANTHER" id="PTHR46577">
    <property type="entry name" value="HTH-TYPE TRANSCRIPTIONAL REGULATORY PROTEIN GABR"/>
    <property type="match status" value="1"/>
</dbReference>
<sequence>MRKYVSILNILQQQIKERHYLPGQKLPSIRQAAKQYACSQSTVIRAYLELEKEHFIYSVPQSGFYVVGESSLERSQSNGEERIDFASVGPDAHLFPYLDFQHCTNKAIDTYKYKLFSYGNHQELENLRKTLVWHLANDQIFPKQEQIVITAGVQPAMELLAKIPFPNGHSEILVEQPSYGIYLRYLEEEGIPVRSIPRTMEGIDLVELERIFKNGSIKFFYTMPRHHNPLGTTYGVNERKKISQLASKYNVYIVEDDYMADLGGERKYEPIFAYNRTGHVVYLKSFSKIIFPGLKLGAVVLPELLYQTFQVHNKRNGAALLSQATLEVYIKNGMYERHKRHLYTEYSARLQTLKEALLNYNNRGLIEPYPSSPGFYMSLKLPASVNLESLQERLMARGVRVSLGKRFYLSTFLNREKFIRLSISRVSGQEISEGIRIIVQEVEELTKSS</sequence>
<keyword evidence="6 9" id="KW-0238">DNA-binding</keyword>
<evidence type="ECO:0000313" key="10">
    <source>
        <dbReference type="Proteomes" id="UP001235840"/>
    </source>
</evidence>
<comment type="similarity">
    <text evidence="2">In the C-terminal section; belongs to the class-I pyridoxal-phosphate-dependent aminotransferase family.</text>
</comment>
<dbReference type="EMBL" id="JAUSTY010000003">
    <property type="protein sequence ID" value="MDQ0164871.1"/>
    <property type="molecule type" value="Genomic_DNA"/>
</dbReference>
<evidence type="ECO:0000256" key="3">
    <source>
        <dbReference type="ARBA" id="ARBA00022576"/>
    </source>
</evidence>
<dbReference type="Gene3D" id="3.40.640.10">
    <property type="entry name" value="Type I PLP-dependent aspartate aminotransferase-like (Major domain)"/>
    <property type="match status" value="1"/>
</dbReference>
<keyword evidence="7" id="KW-0804">Transcription</keyword>
<keyword evidence="10" id="KW-1185">Reference proteome</keyword>
<evidence type="ECO:0000256" key="6">
    <source>
        <dbReference type="ARBA" id="ARBA00023125"/>
    </source>
</evidence>
<dbReference type="SUPFAM" id="SSF53383">
    <property type="entry name" value="PLP-dependent transferases"/>
    <property type="match status" value="1"/>
</dbReference>
<dbReference type="InterPro" id="IPR051446">
    <property type="entry name" value="HTH_trans_reg/aminotransferase"/>
</dbReference>
<keyword evidence="3" id="KW-0032">Aminotransferase</keyword>
<dbReference type="CDD" id="cd07377">
    <property type="entry name" value="WHTH_GntR"/>
    <property type="match status" value="1"/>
</dbReference>
<dbReference type="CDD" id="cd00609">
    <property type="entry name" value="AAT_like"/>
    <property type="match status" value="1"/>
</dbReference>
<dbReference type="InterPro" id="IPR004839">
    <property type="entry name" value="Aminotransferase_I/II_large"/>
</dbReference>
<evidence type="ECO:0000313" key="9">
    <source>
        <dbReference type="EMBL" id="MDQ0164871.1"/>
    </source>
</evidence>
<protein>
    <submittedName>
        <fullName evidence="9">DNA-binding transcriptional MocR family regulator</fullName>
    </submittedName>
</protein>
<keyword evidence="4" id="KW-0663">Pyridoxal phosphate</keyword>
<evidence type="ECO:0000256" key="5">
    <source>
        <dbReference type="ARBA" id="ARBA00023015"/>
    </source>
</evidence>
<dbReference type="Pfam" id="PF00155">
    <property type="entry name" value="Aminotran_1_2"/>
    <property type="match status" value="1"/>
</dbReference>
<dbReference type="InterPro" id="IPR015421">
    <property type="entry name" value="PyrdxlP-dep_Trfase_major"/>
</dbReference>
<comment type="caution">
    <text evidence="9">The sequence shown here is derived from an EMBL/GenBank/DDBJ whole genome shotgun (WGS) entry which is preliminary data.</text>
</comment>
<dbReference type="PANTHER" id="PTHR46577:SF1">
    <property type="entry name" value="HTH-TYPE TRANSCRIPTIONAL REGULATORY PROTEIN GABR"/>
    <property type="match status" value="1"/>
</dbReference>
<evidence type="ECO:0000256" key="7">
    <source>
        <dbReference type="ARBA" id="ARBA00023163"/>
    </source>
</evidence>
<dbReference type="Proteomes" id="UP001235840">
    <property type="component" value="Unassembled WGS sequence"/>
</dbReference>
<keyword evidence="3" id="KW-0808">Transferase</keyword>
<dbReference type="PROSITE" id="PS50949">
    <property type="entry name" value="HTH_GNTR"/>
    <property type="match status" value="1"/>
</dbReference>
<comment type="cofactor">
    <cofactor evidence="1">
        <name>pyridoxal 5'-phosphate</name>
        <dbReference type="ChEBI" id="CHEBI:597326"/>
    </cofactor>
</comment>
<feature type="domain" description="HTH gntR-type" evidence="8">
    <location>
        <begin position="1"/>
        <end position="69"/>
    </location>
</feature>
<dbReference type="InterPro" id="IPR000524">
    <property type="entry name" value="Tscrpt_reg_HTH_GntR"/>
</dbReference>
<evidence type="ECO:0000256" key="2">
    <source>
        <dbReference type="ARBA" id="ARBA00005384"/>
    </source>
</evidence>
<dbReference type="Gene3D" id="1.10.10.10">
    <property type="entry name" value="Winged helix-like DNA-binding domain superfamily/Winged helix DNA-binding domain"/>
    <property type="match status" value="1"/>
</dbReference>
<name>A0ABT9VV53_9BACI</name>
<dbReference type="SUPFAM" id="SSF46785">
    <property type="entry name" value="Winged helix' DNA-binding domain"/>
    <property type="match status" value="1"/>
</dbReference>
<proteinExistence type="inferred from homology"/>
<gene>
    <name evidence="9" type="ORF">J2S11_000771</name>
</gene>
<dbReference type="SMART" id="SM00345">
    <property type="entry name" value="HTH_GNTR"/>
    <property type="match status" value="1"/>
</dbReference>
<dbReference type="GO" id="GO:0003677">
    <property type="term" value="F:DNA binding"/>
    <property type="evidence" value="ECO:0007669"/>
    <property type="project" value="UniProtKB-KW"/>
</dbReference>
<evidence type="ECO:0000259" key="8">
    <source>
        <dbReference type="PROSITE" id="PS50949"/>
    </source>
</evidence>
<dbReference type="InterPro" id="IPR036390">
    <property type="entry name" value="WH_DNA-bd_sf"/>
</dbReference>
<keyword evidence="5" id="KW-0805">Transcription regulation</keyword>
<dbReference type="RefSeq" id="WP_307391159.1">
    <property type="nucleotide sequence ID" value="NZ_BAAADK010000010.1"/>
</dbReference>
<dbReference type="InterPro" id="IPR036388">
    <property type="entry name" value="WH-like_DNA-bd_sf"/>
</dbReference>
<evidence type="ECO:0000256" key="4">
    <source>
        <dbReference type="ARBA" id="ARBA00022898"/>
    </source>
</evidence>
<evidence type="ECO:0000256" key="1">
    <source>
        <dbReference type="ARBA" id="ARBA00001933"/>
    </source>
</evidence>
<reference evidence="9 10" key="1">
    <citation type="submission" date="2023-07" db="EMBL/GenBank/DDBJ databases">
        <title>Genomic Encyclopedia of Type Strains, Phase IV (KMG-IV): sequencing the most valuable type-strain genomes for metagenomic binning, comparative biology and taxonomic classification.</title>
        <authorList>
            <person name="Goeker M."/>
        </authorList>
    </citation>
    <scope>NUCLEOTIDE SEQUENCE [LARGE SCALE GENOMIC DNA]</scope>
    <source>
        <strain evidence="9 10">DSM 12751</strain>
    </source>
</reference>
<dbReference type="InterPro" id="IPR015424">
    <property type="entry name" value="PyrdxlP-dep_Trfase"/>
</dbReference>
<dbReference type="Pfam" id="PF00392">
    <property type="entry name" value="GntR"/>
    <property type="match status" value="1"/>
</dbReference>